<keyword evidence="2" id="KW-1185">Reference proteome</keyword>
<accession>R4K4U9</accession>
<sequence length="73" mass="8532">MDGDDWDVSVIETIDSLFEDDVLEWENYIFINCHTDIIINDKDLIPEIYKVCGVHMDGDRIERLIEIMGIAEE</sequence>
<evidence type="ECO:0000313" key="2">
    <source>
        <dbReference type="Proteomes" id="UP000013523"/>
    </source>
</evidence>
<name>R4K4U9_CLOPA</name>
<dbReference type="RefSeq" id="WP_015615889.1">
    <property type="nucleotide sequence ID" value="NC_021182.1"/>
</dbReference>
<reference evidence="1 2" key="1">
    <citation type="submission" date="2012-01" db="EMBL/GenBank/DDBJ databases">
        <title>Complete sequence of chromosome of Clostridium pasteurianum BC1.</title>
        <authorList>
            <consortium name="US DOE Joint Genome Institute"/>
            <person name="Lucas S."/>
            <person name="Han J."/>
            <person name="Lapidus A."/>
            <person name="Cheng J.-F."/>
            <person name="Goodwin L."/>
            <person name="Pitluck S."/>
            <person name="Peters L."/>
            <person name="Mikhailova N."/>
            <person name="Teshima H."/>
            <person name="Detter J.C."/>
            <person name="Han C."/>
            <person name="Tapia R."/>
            <person name="Land M."/>
            <person name="Hauser L."/>
            <person name="Kyrpides N."/>
            <person name="Ivanova N."/>
            <person name="Pagani I."/>
            <person name="Dunn J."/>
            <person name="Taghavi S."/>
            <person name="Francis A."/>
            <person name="van der Lelie D."/>
            <person name="Woyke T."/>
        </authorList>
    </citation>
    <scope>NUCLEOTIDE SEQUENCE [LARGE SCALE GENOMIC DNA]</scope>
    <source>
        <strain evidence="1 2">BC1</strain>
    </source>
</reference>
<organism evidence="1 2">
    <name type="scientific">Clostridium pasteurianum BC1</name>
    <dbReference type="NCBI Taxonomy" id="86416"/>
    <lineage>
        <taxon>Bacteria</taxon>
        <taxon>Bacillati</taxon>
        <taxon>Bacillota</taxon>
        <taxon>Clostridia</taxon>
        <taxon>Eubacteriales</taxon>
        <taxon>Clostridiaceae</taxon>
        <taxon>Clostridium</taxon>
    </lineage>
</organism>
<protein>
    <submittedName>
        <fullName evidence="1">Uncharacterized protein</fullName>
    </submittedName>
</protein>
<dbReference type="PATRIC" id="fig|86416.3.peg.2741"/>
<evidence type="ECO:0000313" key="1">
    <source>
        <dbReference type="EMBL" id="AGK97593.1"/>
    </source>
</evidence>
<dbReference type="Proteomes" id="UP000013523">
    <property type="component" value="Chromosome"/>
</dbReference>
<dbReference type="KEGG" id="cpas:Clopa_2753"/>
<gene>
    <name evidence="1" type="ORF">Clopa_2753</name>
</gene>
<proteinExistence type="predicted"/>
<dbReference type="AlphaFoldDB" id="R4K4U9"/>
<dbReference type="EMBL" id="CP003261">
    <property type="protein sequence ID" value="AGK97593.1"/>
    <property type="molecule type" value="Genomic_DNA"/>
</dbReference>
<dbReference type="HOGENOM" id="CLU_181352_0_0_9"/>